<feature type="region of interest" description="Disordered" evidence="1">
    <location>
        <begin position="153"/>
        <end position="179"/>
    </location>
</feature>
<reference evidence="3" key="1">
    <citation type="submission" date="2021-01" db="EMBL/GenBank/DDBJ databases">
        <authorList>
            <consortium name="Genoscope - CEA"/>
            <person name="William W."/>
        </authorList>
    </citation>
    <scope>NUCLEOTIDE SEQUENCE</scope>
</reference>
<feature type="transmembrane region" description="Helical" evidence="2">
    <location>
        <begin position="121"/>
        <end position="142"/>
    </location>
</feature>
<organism evidence="3 4">
    <name type="scientific">Paramecium sonneborni</name>
    <dbReference type="NCBI Taxonomy" id="65129"/>
    <lineage>
        <taxon>Eukaryota</taxon>
        <taxon>Sar</taxon>
        <taxon>Alveolata</taxon>
        <taxon>Ciliophora</taxon>
        <taxon>Intramacronucleata</taxon>
        <taxon>Oligohymenophorea</taxon>
        <taxon>Peniculida</taxon>
        <taxon>Parameciidae</taxon>
        <taxon>Paramecium</taxon>
    </lineage>
</organism>
<evidence type="ECO:0000256" key="2">
    <source>
        <dbReference type="SAM" id="Phobius"/>
    </source>
</evidence>
<feature type="compositionally biased region" description="Low complexity" evidence="1">
    <location>
        <begin position="168"/>
        <end position="179"/>
    </location>
</feature>
<dbReference type="OrthoDB" id="311122at2759"/>
<comment type="caution">
    <text evidence="3">The sequence shown here is derived from an EMBL/GenBank/DDBJ whole genome shotgun (WGS) entry which is preliminary data.</text>
</comment>
<keyword evidence="2" id="KW-0812">Transmembrane</keyword>
<gene>
    <name evidence="3" type="ORF">PSON_ATCC_30995.1.T0840085</name>
</gene>
<feature type="transmembrane region" description="Helical" evidence="2">
    <location>
        <begin position="80"/>
        <end position="101"/>
    </location>
</feature>
<evidence type="ECO:0000313" key="4">
    <source>
        <dbReference type="Proteomes" id="UP000692954"/>
    </source>
</evidence>
<evidence type="ECO:0008006" key="5">
    <source>
        <dbReference type="Google" id="ProtNLM"/>
    </source>
</evidence>
<keyword evidence="2" id="KW-0472">Membrane</keyword>
<name>A0A8S1PPB3_9CILI</name>
<dbReference type="EMBL" id="CAJJDN010000084">
    <property type="protein sequence ID" value="CAD8105300.1"/>
    <property type="molecule type" value="Genomic_DNA"/>
</dbReference>
<feature type="compositionally biased region" description="Basic and acidic residues" evidence="1">
    <location>
        <begin position="153"/>
        <end position="167"/>
    </location>
</feature>
<proteinExistence type="predicted"/>
<keyword evidence="4" id="KW-1185">Reference proteome</keyword>
<evidence type="ECO:0000313" key="3">
    <source>
        <dbReference type="EMBL" id="CAD8105300.1"/>
    </source>
</evidence>
<keyword evidence="2" id="KW-1133">Transmembrane helix</keyword>
<sequence>MGFQFKISDNVHAIIGLISSNVIEIVLLAYYANIQVNQIMESDIQDDFKAYKGLSVTGSVFMMITWILQILLIYKYNEKILYVIFGINTFSIFILLIGMGIGQQGINKVNDSYGQFFYIDYNYPVALWFIQLCLYLMSLINLHNFKQKKVSDSGQDTKKKQDNDDSQKQVQQTQTQANQSQVVMMGNNESQFTQQQQIV</sequence>
<dbReference type="Proteomes" id="UP000692954">
    <property type="component" value="Unassembled WGS sequence"/>
</dbReference>
<accession>A0A8S1PPB3</accession>
<protein>
    <recommendedName>
        <fullName evidence="5">Transmembrane protein</fullName>
    </recommendedName>
</protein>
<feature type="transmembrane region" description="Helical" evidence="2">
    <location>
        <begin position="53"/>
        <end position="73"/>
    </location>
</feature>
<evidence type="ECO:0000256" key="1">
    <source>
        <dbReference type="SAM" id="MobiDB-lite"/>
    </source>
</evidence>
<dbReference type="AlphaFoldDB" id="A0A8S1PPB3"/>
<feature type="transmembrane region" description="Helical" evidence="2">
    <location>
        <begin position="12"/>
        <end position="33"/>
    </location>
</feature>